<evidence type="ECO:0000313" key="2">
    <source>
        <dbReference type="Proteomes" id="UP001630127"/>
    </source>
</evidence>
<reference evidence="1 2" key="1">
    <citation type="submission" date="2024-11" db="EMBL/GenBank/DDBJ databases">
        <title>A near-complete genome assembly of Cinchona calisaya.</title>
        <authorList>
            <person name="Lian D.C."/>
            <person name="Zhao X.W."/>
            <person name="Wei L."/>
        </authorList>
    </citation>
    <scope>NUCLEOTIDE SEQUENCE [LARGE SCALE GENOMIC DNA]</scope>
    <source>
        <tissue evidence="1">Nenye</tissue>
    </source>
</reference>
<comment type="caution">
    <text evidence="1">The sequence shown here is derived from an EMBL/GenBank/DDBJ whole genome shotgun (WGS) entry which is preliminary data.</text>
</comment>
<dbReference type="EMBL" id="JBJUIK010000006">
    <property type="protein sequence ID" value="KAL3524820.1"/>
    <property type="molecule type" value="Genomic_DNA"/>
</dbReference>
<accession>A0ABD3A2R1</accession>
<protein>
    <submittedName>
        <fullName evidence="1">Uncharacterized protein</fullName>
    </submittedName>
</protein>
<dbReference type="AlphaFoldDB" id="A0ABD3A2R1"/>
<dbReference type="PANTHER" id="PTHR23329:SF1">
    <property type="entry name" value="TUFTELIN-INTERACTING PROTEIN 11"/>
    <property type="match status" value="1"/>
</dbReference>
<sequence>MEPANKKIDELDWVLIWADDMPLHNLLLLMDIIFDKWQEFLFRGLCSGPNFDEVREWFLGWKNLLPPELLANEHISRRLSVGLEMMNRAVESIEVLCDWMIEKTTHAGVLEQGQFETTKQAGYQAFASSGRGNKEDDGMGDAVEVSLKEVVQIHAQMNGLTFQPKPGRSHGGYQLYGFGSASIVIDSRNQKIFAHTKDGWSPVSLECLVQLQTCSGLGKL</sequence>
<organism evidence="1 2">
    <name type="scientific">Cinchona calisaya</name>
    <dbReference type="NCBI Taxonomy" id="153742"/>
    <lineage>
        <taxon>Eukaryota</taxon>
        <taxon>Viridiplantae</taxon>
        <taxon>Streptophyta</taxon>
        <taxon>Embryophyta</taxon>
        <taxon>Tracheophyta</taxon>
        <taxon>Spermatophyta</taxon>
        <taxon>Magnoliopsida</taxon>
        <taxon>eudicotyledons</taxon>
        <taxon>Gunneridae</taxon>
        <taxon>Pentapetalae</taxon>
        <taxon>asterids</taxon>
        <taxon>lamiids</taxon>
        <taxon>Gentianales</taxon>
        <taxon>Rubiaceae</taxon>
        <taxon>Cinchonoideae</taxon>
        <taxon>Cinchoneae</taxon>
        <taxon>Cinchona</taxon>
    </lineage>
</organism>
<evidence type="ECO:0000313" key="1">
    <source>
        <dbReference type="EMBL" id="KAL3524820.1"/>
    </source>
</evidence>
<name>A0ABD3A2R1_9GENT</name>
<gene>
    <name evidence="1" type="ORF">ACH5RR_013192</name>
</gene>
<dbReference type="PANTHER" id="PTHR23329">
    <property type="entry name" value="TUFTELIN-INTERACTING PROTEIN 11-RELATED"/>
    <property type="match status" value="1"/>
</dbReference>
<dbReference type="InterPro" id="IPR045211">
    <property type="entry name" value="TFP11/STIP/Ntr1"/>
</dbReference>
<proteinExistence type="predicted"/>
<keyword evidence="2" id="KW-1185">Reference proteome</keyword>
<dbReference type="Proteomes" id="UP001630127">
    <property type="component" value="Unassembled WGS sequence"/>
</dbReference>